<dbReference type="AlphaFoldDB" id="A0A6J7KGT4"/>
<proteinExistence type="predicted"/>
<reference evidence="2" key="1">
    <citation type="submission" date="2020-05" db="EMBL/GenBank/DDBJ databases">
        <authorList>
            <person name="Chiriac C."/>
            <person name="Salcher M."/>
            <person name="Ghai R."/>
            <person name="Kavagutti S V."/>
        </authorList>
    </citation>
    <scope>NUCLEOTIDE SEQUENCE</scope>
</reference>
<name>A0A6J7KGT4_9ZZZZ</name>
<gene>
    <name evidence="2" type="ORF">UFOPK3773_01606</name>
</gene>
<sequence>MKITEMSGWARVTRAATSRPSTSAPMFISVSRVSGENSAATASADSSELAVRT</sequence>
<feature type="compositionally biased region" description="Polar residues" evidence="1">
    <location>
        <begin position="31"/>
        <end position="46"/>
    </location>
</feature>
<evidence type="ECO:0000313" key="2">
    <source>
        <dbReference type="EMBL" id="CAB4954591.1"/>
    </source>
</evidence>
<accession>A0A6J7KGT4</accession>
<feature type="compositionally biased region" description="Polar residues" evidence="1">
    <location>
        <begin position="15"/>
        <end position="24"/>
    </location>
</feature>
<dbReference type="EMBL" id="CAFBNF010000204">
    <property type="protein sequence ID" value="CAB4954591.1"/>
    <property type="molecule type" value="Genomic_DNA"/>
</dbReference>
<organism evidence="2">
    <name type="scientific">freshwater metagenome</name>
    <dbReference type="NCBI Taxonomy" id="449393"/>
    <lineage>
        <taxon>unclassified sequences</taxon>
        <taxon>metagenomes</taxon>
        <taxon>ecological metagenomes</taxon>
    </lineage>
</organism>
<evidence type="ECO:0000256" key="1">
    <source>
        <dbReference type="SAM" id="MobiDB-lite"/>
    </source>
</evidence>
<feature type="region of interest" description="Disordered" evidence="1">
    <location>
        <begin position="1"/>
        <end position="53"/>
    </location>
</feature>
<protein>
    <submittedName>
        <fullName evidence="2">Unannotated protein</fullName>
    </submittedName>
</protein>